<dbReference type="Gene3D" id="2.60.40.10">
    <property type="entry name" value="Immunoglobulins"/>
    <property type="match status" value="2"/>
</dbReference>
<protein>
    <recommendedName>
        <fullName evidence="5">CARDB domain-containing protein</fullName>
    </recommendedName>
</protein>
<evidence type="ECO:0000256" key="2">
    <source>
        <dbReference type="SAM" id="Phobius"/>
    </source>
</evidence>
<feature type="region of interest" description="Disordered" evidence="1">
    <location>
        <begin position="350"/>
        <end position="392"/>
    </location>
</feature>
<dbReference type="InterPro" id="IPR013783">
    <property type="entry name" value="Ig-like_fold"/>
</dbReference>
<feature type="transmembrane region" description="Helical" evidence="2">
    <location>
        <begin position="393"/>
        <end position="418"/>
    </location>
</feature>
<dbReference type="PANTHER" id="PTHR35902">
    <property type="entry name" value="S-LAYER DOMAIN-LIKE PROTEIN-RELATED"/>
    <property type="match status" value="1"/>
</dbReference>
<accession>M0FV31</accession>
<dbReference type="Proteomes" id="UP000011559">
    <property type="component" value="Unassembled WGS sequence"/>
</dbReference>
<reference evidence="3 4" key="1">
    <citation type="journal article" date="2014" name="PLoS Genet.">
        <title>Phylogenetically driven sequencing of extremely halophilic archaea reveals strategies for static and dynamic osmo-response.</title>
        <authorList>
            <person name="Becker E.A."/>
            <person name="Seitzer P.M."/>
            <person name="Tritt A."/>
            <person name="Larsen D."/>
            <person name="Krusor M."/>
            <person name="Yao A.I."/>
            <person name="Wu D."/>
            <person name="Madern D."/>
            <person name="Eisen J.A."/>
            <person name="Darling A.E."/>
            <person name="Facciotti M.T."/>
        </authorList>
    </citation>
    <scope>NUCLEOTIDE SEQUENCE [LARGE SCALE GENOMIC DNA]</scope>
    <source>
        <strain evidence="4">DSM 18310 / JCM 13924 / TL6</strain>
    </source>
</reference>
<organism evidence="3 4">
    <name type="scientific">Haloferax prahovense (strain DSM 18310 / JCM 13924 / TL6)</name>
    <dbReference type="NCBI Taxonomy" id="1227461"/>
    <lineage>
        <taxon>Archaea</taxon>
        <taxon>Methanobacteriati</taxon>
        <taxon>Methanobacteriota</taxon>
        <taxon>Stenosarchaea group</taxon>
        <taxon>Halobacteria</taxon>
        <taxon>Halobacteriales</taxon>
        <taxon>Haloferacaceae</taxon>
        <taxon>Haloferax</taxon>
    </lineage>
</organism>
<sequence length="421" mass="43575">MRRTRVVSLALLLAVVVNAGVASVGLTSAEQAKASISGAYVSTENPSPGQQFTVTTNVTNVATSSDSITLTDMYVRSVSGTEEHARVEDVGSISPGNTLSVPLSLSLSDVGTHNLRVHAVVRSDSGDTQHLKYPLLITVTKRSSVMVSVQASEPTANTDTPVNVTVANGDSNAISTVRLQLSGNGSVVDPERVTGSIDPGVDRAFRYNVTFEEAGPKTLNATATYTTNDGSPKTVSDETVFSVVNESDEDQLEGRIQLVGVETSGDGIVTIQGDAANVGGTNVKSVLLRVEDTASVSPMGASGEYFVGAVNDSKFDTFELITRTKSDATEVPIRVRYLVDGERRTDTVTVNLSSTSAGARAAAGPAPNMGGPNQAGAGPSDRRSQPQPRSGGALGGLGGLVLPLVAVVALGGGAYVLWKRR</sequence>
<dbReference type="OrthoDB" id="65070at2157"/>
<comment type="caution">
    <text evidence="3">The sequence shown here is derived from an EMBL/GenBank/DDBJ whole genome shotgun (WGS) entry which is preliminary data.</text>
</comment>
<keyword evidence="2" id="KW-0472">Membrane</keyword>
<keyword evidence="2" id="KW-0812">Transmembrane</keyword>
<dbReference type="AlphaFoldDB" id="M0FV31"/>
<keyword evidence="4" id="KW-1185">Reference proteome</keyword>
<evidence type="ECO:0000313" key="4">
    <source>
        <dbReference type="Proteomes" id="UP000011559"/>
    </source>
</evidence>
<dbReference type="RefSeq" id="WP_008096774.1">
    <property type="nucleotide sequence ID" value="NZ_AOLG01000056.1"/>
</dbReference>
<proteinExistence type="predicted"/>
<evidence type="ECO:0000313" key="3">
    <source>
        <dbReference type="EMBL" id="ELZ63901.1"/>
    </source>
</evidence>
<name>M0FV31_HALPT</name>
<gene>
    <name evidence="3" type="ORF">C457_18038</name>
</gene>
<dbReference type="PATRIC" id="fig|1227461.3.peg.3545"/>
<evidence type="ECO:0008006" key="5">
    <source>
        <dbReference type="Google" id="ProtNLM"/>
    </source>
</evidence>
<dbReference type="EMBL" id="AOLG01000056">
    <property type="protein sequence ID" value="ELZ63901.1"/>
    <property type="molecule type" value="Genomic_DNA"/>
</dbReference>
<evidence type="ECO:0000256" key="1">
    <source>
        <dbReference type="SAM" id="MobiDB-lite"/>
    </source>
</evidence>
<dbReference type="PANTHER" id="PTHR35902:SF3">
    <property type="entry name" value="NPCBM-ASSOCIATED, NEW3 DOMAIN OF ALPHA-GALACTOSIDASE"/>
    <property type="match status" value="1"/>
</dbReference>
<feature type="compositionally biased region" description="Low complexity" evidence="1">
    <location>
        <begin position="357"/>
        <end position="379"/>
    </location>
</feature>
<keyword evidence="2" id="KW-1133">Transmembrane helix</keyword>